<keyword evidence="2" id="KW-1185">Reference proteome</keyword>
<sequence>MADFLEKLEERVRSLNKNMAPLSESREIVDKTRAIADLVQAQNLSSKKDAAKLPTKAVTDLEPSEIPQLFFLAHDEPTDRELCLTDGKIVSVSTHLGILDISMLGACMLQ</sequence>
<reference evidence="1 2" key="1">
    <citation type="journal article" date="2014" name="Nat. Commun.">
        <title>Multiple recent horizontal transfers of a large genomic region in cheese making fungi.</title>
        <authorList>
            <person name="Cheeseman K."/>
            <person name="Ropars J."/>
            <person name="Renault P."/>
            <person name="Dupont J."/>
            <person name="Gouzy J."/>
            <person name="Branca A."/>
            <person name="Abraham A.L."/>
            <person name="Ceppi M."/>
            <person name="Conseiller E."/>
            <person name="Debuchy R."/>
            <person name="Malagnac F."/>
            <person name="Goarin A."/>
            <person name="Silar P."/>
            <person name="Lacoste S."/>
            <person name="Sallet E."/>
            <person name="Bensimon A."/>
            <person name="Giraud T."/>
            <person name="Brygoo Y."/>
        </authorList>
    </citation>
    <scope>NUCLEOTIDE SEQUENCE [LARGE SCALE GENOMIC DNA]</scope>
    <source>
        <strain evidence="2">FM 013</strain>
    </source>
</reference>
<dbReference type="STRING" id="1429867.A0A0G4P4V2"/>
<dbReference type="EMBL" id="HG793138">
    <property type="protein sequence ID" value="CRL21335.1"/>
    <property type="molecule type" value="Genomic_DNA"/>
</dbReference>
<evidence type="ECO:0000313" key="1">
    <source>
        <dbReference type="EMBL" id="CRL21335.1"/>
    </source>
</evidence>
<protein>
    <submittedName>
        <fullName evidence="1">Str. FM013</fullName>
    </submittedName>
</protein>
<organism evidence="1 2">
    <name type="scientific">Penicillium camemberti (strain FM 013)</name>
    <dbReference type="NCBI Taxonomy" id="1429867"/>
    <lineage>
        <taxon>Eukaryota</taxon>
        <taxon>Fungi</taxon>
        <taxon>Dikarya</taxon>
        <taxon>Ascomycota</taxon>
        <taxon>Pezizomycotina</taxon>
        <taxon>Eurotiomycetes</taxon>
        <taxon>Eurotiomycetidae</taxon>
        <taxon>Eurotiales</taxon>
        <taxon>Aspergillaceae</taxon>
        <taxon>Penicillium</taxon>
    </lineage>
</organism>
<accession>A0A0G4P4V2</accession>
<dbReference type="AlphaFoldDB" id="A0A0G4P4V2"/>
<name>A0A0G4P4V2_PENC3</name>
<gene>
    <name evidence="1" type="ORF">PCAMFM013_S005g000499</name>
</gene>
<dbReference type="Proteomes" id="UP000053732">
    <property type="component" value="Unassembled WGS sequence"/>
</dbReference>
<proteinExistence type="predicted"/>
<evidence type="ECO:0000313" key="2">
    <source>
        <dbReference type="Proteomes" id="UP000053732"/>
    </source>
</evidence>